<name>A0ABW2BW58_9PSEU</name>
<gene>
    <name evidence="2" type="ORF">ACFQGD_05760</name>
</gene>
<evidence type="ECO:0000313" key="3">
    <source>
        <dbReference type="Proteomes" id="UP001596337"/>
    </source>
</evidence>
<keyword evidence="3" id="KW-1185">Reference proteome</keyword>
<dbReference type="Proteomes" id="UP001596337">
    <property type="component" value="Unassembled WGS sequence"/>
</dbReference>
<proteinExistence type="predicted"/>
<comment type="caution">
    <text evidence="2">The sequence shown here is derived from an EMBL/GenBank/DDBJ whole genome shotgun (WGS) entry which is preliminary data.</text>
</comment>
<accession>A0ABW2BW58</accession>
<dbReference type="RefSeq" id="WP_345395981.1">
    <property type="nucleotide sequence ID" value="NZ_BAABLA010000024.1"/>
</dbReference>
<dbReference type="EMBL" id="JBHSXX010000001">
    <property type="protein sequence ID" value="MFC6866647.1"/>
    <property type="molecule type" value="Genomic_DNA"/>
</dbReference>
<sequence length="246" mass="26156">MMPTPGFSGWVPPNGMATPPPPAPRPRKRVRLLVLTLVPTLAAGGAVAAAALLIPPPSTPGQASASPGLIASRSEPTTTTTTPPKPPASSERPRPHGRVVKTKDGKSELTVPKHWRKPGKDADLGDLALKIGDPDQPRFVVVVTANKRNFAGFGEFAALVHDSARSNLKKMRVKHKRHLTVNGMPAVRWHFVGSSGGTRFVYWATALRGDKAFYEVIGATTPSHAAKAGPVIQQVINSFQETAIDV</sequence>
<organism evidence="2 3">
    <name type="scientific">Haloechinothrix salitolerans</name>
    <dbReference type="NCBI Taxonomy" id="926830"/>
    <lineage>
        <taxon>Bacteria</taxon>
        <taxon>Bacillati</taxon>
        <taxon>Actinomycetota</taxon>
        <taxon>Actinomycetes</taxon>
        <taxon>Pseudonocardiales</taxon>
        <taxon>Pseudonocardiaceae</taxon>
        <taxon>Haloechinothrix</taxon>
    </lineage>
</organism>
<evidence type="ECO:0000313" key="2">
    <source>
        <dbReference type="EMBL" id="MFC6866647.1"/>
    </source>
</evidence>
<dbReference type="Gene3D" id="3.40.1000.10">
    <property type="entry name" value="Mog1/PsbP, alpha/beta/alpha sandwich"/>
    <property type="match status" value="1"/>
</dbReference>
<feature type="region of interest" description="Disordered" evidence="1">
    <location>
        <begin position="58"/>
        <end position="117"/>
    </location>
</feature>
<evidence type="ECO:0000256" key="1">
    <source>
        <dbReference type="SAM" id="MobiDB-lite"/>
    </source>
</evidence>
<protein>
    <submittedName>
        <fullName evidence="2">Uncharacterized protein</fullName>
    </submittedName>
</protein>
<feature type="region of interest" description="Disordered" evidence="1">
    <location>
        <begin position="1"/>
        <end position="26"/>
    </location>
</feature>
<reference evidence="3" key="1">
    <citation type="journal article" date="2019" name="Int. J. Syst. Evol. Microbiol.">
        <title>The Global Catalogue of Microorganisms (GCM) 10K type strain sequencing project: providing services to taxonomists for standard genome sequencing and annotation.</title>
        <authorList>
            <consortium name="The Broad Institute Genomics Platform"/>
            <consortium name="The Broad Institute Genome Sequencing Center for Infectious Disease"/>
            <person name="Wu L."/>
            <person name="Ma J."/>
        </authorList>
    </citation>
    <scope>NUCLEOTIDE SEQUENCE [LARGE SCALE GENOMIC DNA]</scope>
    <source>
        <strain evidence="3">KCTC 32255</strain>
    </source>
</reference>